<gene>
    <name evidence="1" type="ORF">GCM10007872_24070</name>
</gene>
<reference evidence="2" key="1">
    <citation type="journal article" date="2019" name="Int. J. Syst. Evol. Microbiol.">
        <title>The Global Catalogue of Microorganisms (GCM) 10K type strain sequencing project: providing services to taxonomists for standard genome sequencing and annotation.</title>
        <authorList>
            <consortium name="The Broad Institute Genomics Platform"/>
            <consortium name="The Broad Institute Genome Sequencing Center for Infectious Disease"/>
            <person name="Wu L."/>
            <person name="Ma J."/>
        </authorList>
    </citation>
    <scope>NUCLEOTIDE SEQUENCE [LARGE SCALE GENOMIC DNA]</scope>
    <source>
        <strain evidence="2">NBRC 12467</strain>
    </source>
</reference>
<proteinExistence type="predicted"/>
<evidence type="ECO:0000313" key="1">
    <source>
        <dbReference type="EMBL" id="GLQ85497.1"/>
    </source>
</evidence>
<dbReference type="AlphaFoldDB" id="A0AA37SKW2"/>
<protein>
    <submittedName>
        <fullName evidence="1">Uncharacterized protein</fullName>
    </submittedName>
</protein>
<sequence length="191" mass="20049">MSSHDALELTVRLRGSAITLGSALAVSLLLSGCAQQPIVQRSVAPNPFGYQRTSAVCHVSAVKKAVDGTMSVDMTVRSDDGLCSIAIQKPMGGNYASFGVNPPPAHGKAFLYNYDGKTYVDYTPATAYAGTDSFTAELIPGGGQKREHLTIHATVDATGVVVAKPPAVVAPTHAKTTAKKATVRHTVRRKK</sequence>
<keyword evidence="2" id="KW-1185">Reference proteome</keyword>
<name>A0AA37SKW2_9PROT</name>
<dbReference type="EMBL" id="BSNZ01000018">
    <property type="protein sequence ID" value="GLQ85497.1"/>
    <property type="molecule type" value="Genomic_DNA"/>
</dbReference>
<comment type="caution">
    <text evidence="1">The sequence shown here is derived from an EMBL/GenBank/DDBJ whole genome shotgun (WGS) entry which is preliminary data.</text>
</comment>
<organism evidence="1 2">
    <name type="scientific">Gluconobacter sphaericus NBRC 12467</name>
    <dbReference type="NCBI Taxonomy" id="1307951"/>
    <lineage>
        <taxon>Bacteria</taxon>
        <taxon>Pseudomonadati</taxon>
        <taxon>Pseudomonadota</taxon>
        <taxon>Alphaproteobacteria</taxon>
        <taxon>Acetobacterales</taxon>
        <taxon>Acetobacteraceae</taxon>
        <taxon>Gluconobacter</taxon>
    </lineage>
</organism>
<dbReference type="Gene3D" id="2.60.40.3440">
    <property type="match status" value="1"/>
</dbReference>
<dbReference type="Proteomes" id="UP001156708">
    <property type="component" value="Unassembled WGS sequence"/>
</dbReference>
<evidence type="ECO:0000313" key="2">
    <source>
        <dbReference type="Proteomes" id="UP001156708"/>
    </source>
</evidence>
<accession>A0AA37SKW2</accession>